<dbReference type="Proteomes" id="UP000054815">
    <property type="component" value="Unassembled WGS sequence"/>
</dbReference>
<reference evidence="1 2" key="1">
    <citation type="submission" date="2015-01" db="EMBL/GenBank/DDBJ databases">
        <title>Evolution of Trichinella species and genotypes.</title>
        <authorList>
            <person name="Korhonen P.K."/>
            <person name="Edoardo P."/>
            <person name="Giuseppe L.R."/>
            <person name="Gasser R.B."/>
        </authorList>
    </citation>
    <scope>NUCLEOTIDE SEQUENCE [LARGE SCALE GENOMIC DNA]</scope>
    <source>
        <strain evidence="1">ISS141</strain>
    </source>
</reference>
<comment type="caution">
    <text evidence="1">The sequence shown here is derived from an EMBL/GenBank/DDBJ whole genome shotgun (WGS) entry which is preliminary data.</text>
</comment>
<dbReference type="AlphaFoldDB" id="A0A0V0YAU0"/>
<evidence type="ECO:0000313" key="1">
    <source>
        <dbReference type="EMBL" id="KRX97179.1"/>
    </source>
</evidence>
<accession>A0A0V0YAU0</accession>
<organism evidence="1 2">
    <name type="scientific">Trichinella pseudospiralis</name>
    <name type="common">Parasitic roundworm</name>
    <dbReference type="NCBI Taxonomy" id="6337"/>
    <lineage>
        <taxon>Eukaryota</taxon>
        <taxon>Metazoa</taxon>
        <taxon>Ecdysozoa</taxon>
        <taxon>Nematoda</taxon>
        <taxon>Enoplea</taxon>
        <taxon>Dorylaimia</taxon>
        <taxon>Trichinellida</taxon>
        <taxon>Trichinellidae</taxon>
        <taxon>Trichinella</taxon>
    </lineage>
</organism>
<gene>
    <name evidence="1" type="ORF">T4E_2610</name>
</gene>
<sequence>LIDFVSVKQLLVSICASLLPVLSLPLGNCPLKIILPPILALQLLDVGDDPFGQLILCQHLFRANNAQFLADFREQQETVAYGLSNLEHYIQHHVVTTV</sequence>
<protein>
    <submittedName>
        <fullName evidence="1">Uncharacterized protein</fullName>
    </submittedName>
</protein>
<proteinExistence type="predicted"/>
<feature type="non-terminal residue" evidence="1">
    <location>
        <position position="1"/>
    </location>
</feature>
<evidence type="ECO:0000313" key="2">
    <source>
        <dbReference type="Proteomes" id="UP000054815"/>
    </source>
</evidence>
<dbReference type="EMBL" id="JYDU01000034">
    <property type="protein sequence ID" value="KRX97179.1"/>
    <property type="molecule type" value="Genomic_DNA"/>
</dbReference>
<name>A0A0V0YAU0_TRIPS</name>